<accession>A0A6C0NXT3</accession>
<dbReference type="EMBL" id="CP048286">
    <property type="protein sequence ID" value="QHW30523.1"/>
    <property type="molecule type" value="Genomic_DNA"/>
</dbReference>
<sequence length="179" mass="20305">MLNTIADRSLIDESAGYRRDTLPGLIEWLRFKNSVVGSSFALLQQDTITRIECFRFDREWTEKLHPGRGNDYCCGLLAITAHTGAVGAAEFAIPCKQLSGDLVMWTAPLQRMKGRTLPEGLDYVQQKQAAWGALRSELVKSALLNANRHVERAAASHEERQYRWDPSCLHRYTQSYVSF</sequence>
<evidence type="ECO:0000313" key="2">
    <source>
        <dbReference type="Proteomes" id="UP000479114"/>
    </source>
</evidence>
<proteinExistence type="predicted"/>
<name>A0A6C0NXT3_9BACL</name>
<dbReference type="AlphaFoldDB" id="A0A6C0NXT3"/>
<keyword evidence="2" id="KW-1185">Reference proteome</keyword>
<dbReference type="KEGG" id="prz:GZH47_06425"/>
<organism evidence="1 2">
    <name type="scientific">Paenibacillus rhizovicinus</name>
    <dbReference type="NCBI Taxonomy" id="2704463"/>
    <lineage>
        <taxon>Bacteria</taxon>
        <taxon>Bacillati</taxon>
        <taxon>Bacillota</taxon>
        <taxon>Bacilli</taxon>
        <taxon>Bacillales</taxon>
        <taxon>Paenibacillaceae</taxon>
        <taxon>Paenibacillus</taxon>
    </lineage>
</organism>
<reference evidence="1 2" key="1">
    <citation type="submission" date="2020-02" db="EMBL/GenBank/DDBJ databases">
        <title>Paenibacillus sp. nov., isolated from rhizosphere soil of tomato.</title>
        <authorList>
            <person name="Weon H.-Y."/>
            <person name="Lee S.A."/>
        </authorList>
    </citation>
    <scope>NUCLEOTIDE SEQUENCE [LARGE SCALE GENOMIC DNA]</scope>
    <source>
        <strain evidence="1 2">14171R-81</strain>
    </source>
</reference>
<gene>
    <name evidence="1" type="ORF">GZH47_06425</name>
</gene>
<dbReference type="Proteomes" id="UP000479114">
    <property type="component" value="Chromosome"/>
</dbReference>
<protein>
    <submittedName>
        <fullName evidence="1">Uncharacterized protein</fullName>
    </submittedName>
</protein>
<evidence type="ECO:0000313" key="1">
    <source>
        <dbReference type="EMBL" id="QHW30523.1"/>
    </source>
</evidence>
<dbReference type="RefSeq" id="WP_162639274.1">
    <property type="nucleotide sequence ID" value="NZ_CP048286.1"/>
</dbReference>